<geneLocation type="plasmid" evidence="3">
    <name>pSDH-1</name>
</geneLocation>
<evidence type="ECO:0000313" key="3">
    <source>
        <dbReference type="EMBL" id="ASI37990.1"/>
    </source>
</evidence>
<gene>
    <name evidence="3" type="primary">mobA</name>
</gene>
<evidence type="ECO:0000256" key="2">
    <source>
        <dbReference type="SAM" id="MobiDB-lite"/>
    </source>
</evidence>
<keyword evidence="1" id="KW-0175">Coiled coil</keyword>
<feature type="coiled-coil region" evidence="1">
    <location>
        <begin position="245"/>
        <end position="276"/>
    </location>
</feature>
<dbReference type="AlphaFoldDB" id="A0A220ISZ4"/>
<evidence type="ECO:0000256" key="1">
    <source>
        <dbReference type="SAM" id="Coils"/>
    </source>
</evidence>
<sequence length="456" mass="53794">MLVKFFKTEANGNPLGGLNYLLHDNRNATPEVLIGNPDVTRELLLQNEFTRAYTSGVLSFEEKAQDVDFETQMNLCKSFEKTLLAGLKEEQYDCIWIRHTDKKDGRLELNFHIVNKELTTNKRLLVYYDKIDRNRIDTWKSLQNDIYNFSDPSAPDKKRLTAWNNNFRDRREAVKLINEFVLDSYVNNEIKNQNDVVELLKSIPDIEITRITKNSISIKHPDFEKNIRLKGELYERTIKEPETLAAEKERAQREYEENREERIRENKRKLKQLNSSLAKKRYHHFAKFERIDFDNNNSANGIGRLSEREVSREQMARMQKLHSNERKQGLLLDRLASIREQIEQPELEEKPSEKYEQEIKTRLEKVRYESAANQLVIASSVRRIATAIREAIKTLRERTQELEEIIFFKREQRLDESRTTERNELRAEEQHVREVQSSEVLPTDHNKKSAGGGITL</sequence>
<keyword evidence="3" id="KW-0614">Plasmid</keyword>
<feature type="region of interest" description="Disordered" evidence="2">
    <location>
        <begin position="417"/>
        <end position="456"/>
    </location>
</feature>
<organism evidence="3">
    <name type="scientific">Vibrio cholerae non-O1/non-O139</name>
    <dbReference type="NCBI Taxonomy" id="156539"/>
    <lineage>
        <taxon>Bacteria</taxon>
        <taxon>Pseudomonadati</taxon>
        <taxon>Pseudomonadota</taxon>
        <taxon>Gammaproteobacteria</taxon>
        <taxon>Vibrionales</taxon>
        <taxon>Vibrionaceae</taxon>
        <taxon>Vibrio</taxon>
    </lineage>
</organism>
<dbReference type="EMBL" id="KY486775">
    <property type="protein sequence ID" value="ASI37990.1"/>
    <property type="molecule type" value="Genomic_DNA"/>
</dbReference>
<proteinExistence type="predicted"/>
<accession>A0A220ISZ4</accession>
<reference evidence="3" key="1">
    <citation type="submission" date="2017-01" db="EMBL/GenBank/DDBJ databases">
        <title>Complete sequence and distribution of two new cryptic plasmids isolated in clinical Vibrio cholerae non-O1/non-O139 from Haiti.</title>
        <authorList>
            <person name="Ceccarelli D."/>
            <person name="Garriss G."/>
            <person name="Choi S.Y."/>
            <person name="Hasan N.A."/>
            <person name="Stepanauskas R."/>
            <person name="Pop M."/>
            <person name="Huq A."/>
            <person name="Colwell R.R."/>
        </authorList>
    </citation>
    <scope>NUCLEOTIDE SEQUENCE</scope>
    <source>
        <strain evidence="3">HC-1A2</strain>
        <plasmid evidence="3">pSDH-1</plasmid>
    </source>
</reference>
<dbReference type="RefSeq" id="WP_000960421.1">
    <property type="nucleotide sequence ID" value="NZ_KY486775.1"/>
</dbReference>
<feature type="compositionally biased region" description="Basic and acidic residues" evidence="2">
    <location>
        <begin position="417"/>
        <end position="447"/>
    </location>
</feature>
<name>A0A220ISZ4_VIBCL</name>
<protein>
    <submittedName>
        <fullName evidence="3">MobA</fullName>
    </submittedName>
</protein>